<evidence type="ECO:0000313" key="3">
    <source>
        <dbReference type="EnsemblProtists" id="EOD38232"/>
    </source>
</evidence>
<reference evidence="3" key="2">
    <citation type="submission" date="2024-10" db="UniProtKB">
        <authorList>
            <consortium name="EnsemblProtists"/>
        </authorList>
    </citation>
    <scope>IDENTIFICATION</scope>
</reference>
<dbReference type="GO" id="GO:0005829">
    <property type="term" value="C:cytosol"/>
    <property type="evidence" value="ECO:0007669"/>
    <property type="project" value="TreeGrafter"/>
</dbReference>
<dbReference type="GO" id="GO:0035999">
    <property type="term" value="P:tetrahydrofolate interconversion"/>
    <property type="evidence" value="ECO:0007669"/>
    <property type="project" value="TreeGrafter"/>
</dbReference>
<protein>
    <recommendedName>
        <fullName evidence="1">methenyltetrahydrofolate cyclohydrolase</fullName>
        <ecNumber evidence="1">3.5.4.9</ecNumber>
    </recommendedName>
</protein>
<dbReference type="HOGENOM" id="CLU_2447431_0_0_1"/>
<sequence length="90" mass="8930">TPEAVLQLLQQRGVALAGSHALVIGRSRIVGSPLAAALLAADATVSVAHSRTKGLASLCRSADVIVSCAGYPGLVRGAWVKDGAAVVSVG</sequence>
<dbReference type="RefSeq" id="XP_005790661.1">
    <property type="nucleotide sequence ID" value="XM_005790604.1"/>
</dbReference>
<dbReference type="EC" id="3.5.4.9" evidence="1"/>
<name>A0A0D3KR47_EMIH1</name>
<dbReference type="PANTHER" id="PTHR48099:SF5">
    <property type="entry name" value="C-1-TETRAHYDROFOLATE SYNTHASE, CYTOPLASMIC"/>
    <property type="match status" value="1"/>
</dbReference>
<dbReference type="SUPFAM" id="SSF51735">
    <property type="entry name" value="NAD(P)-binding Rossmann-fold domains"/>
    <property type="match status" value="1"/>
</dbReference>
<dbReference type="Proteomes" id="UP000013827">
    <property type="component" value="Unassembled WGS sequence"/>
</dbReference>
<feature type="domain" description="Tetrahydrofolate dehydrogenase/cyclohydrolase NAD(P)-binding" evidence="2">
    <location>
        <begin position="1"/>
        <end position="90"/>
    </location>
</feature>
<evidence type="ECO:0000259" key="2">
    <source>
        <dbReference type="Pfam" id="PF02882"/>
    </source>
</evidence>
<dbReference type="PaxDb" id="2903-EOD38232"/>
<keyword evidence="4" id="KW-1185">Reference proteome</keyword>
<accession>A0A0D3KR47</accession>
<dbReference type="PANTHER" id="PTHR48099">
    <property type="entry name" value="C-1-TETRAHYDROFOLATE SYNTHASE, CYTOPLASMIC-RELATED"/>
    <property type="match status" value="1"/>
</dbReference>
<dbReference type="eggNOG" id="KOG0089">
    <property type="taxonomic scope" value="Eukaryota"/>
</dbReference>
<dbReference type="AlphaFoldDB" id="A0A0D3KR47"/>
<dbReference type="GO" id="GO:0004488">
    <property type="term" value="F:methylenetetrahydrofolate dehydrogenase (NADP+) activity"/>
    <property type="evidence" value="ECO:0007669"/>
    <property type="project" value="InterPro"/>
</dbReference>
<dbReference type="STRING" id="2903.R1DSX5"/>
<dbReference type="GO" id="GO:0004477">
    <property type="term" value="F:methenyltetrahydrofolate cyclohydrolase activity"/>
    <property type="evidence" value="ECO:0007669"/>
    <property type="project" value="UniProtKB-EC"/>
</dbReference>
<evidence type="ECO:0000313" key="4">
    <source>
        <dbReference type="Proteomes" id="UP000013827"/>
    </source>
</evidence>
<dbReference type="Pfam" id="PF02882">
    <property type="entry name" value="THF_DHG_CYH_C"/>
    <property type="match status" value="1"/>
</dbReference>
<dbReference type="InterPro" id="IPR000672">
    <property type="entry name" value="THF_DH/CycHdrlase"/>
</dbReference>
<dbReference type="EnsemblProtists" id="EOD38232">
    <property type="protein sequence ID" value="EOD38232"/>
    <property type="gene ID" value="EMIHUDRAFT_56011"/>
</dbReference>
<reference evidence="4" key="1">
    <citation type="journal article" date="2013" name="Nature">
        <title>Pan genome of the phytoplankton Emiliania underpins its global distribution.</title>
        <authorList>
            <person name="Read B.A."/>
            <person name="Kegel J."/>
            <person name="Klute M.J."/>
            <person name="Kuo A."/>
            <person name="Lefebvre S.C."/>
            <person name="Maumus F."/>
            <person name="Mayer C."/>
            <person name="Miller J."/>
            <person name="Monier A."/>
            <person name="Salamov A."/>
            <person name="Young J."/>
            <person name="Aguilar M."/>
            <person name="Claverie J.M."/>
            <person name="Frickenhaus S."/>
            <person name="Gonzalez K."/>
            <person name="Herman E.K."/>
            <person name="Lin Y.C."/>
            <person name="Napier J."/>
            <person name="Ogata H."/>
            <person name="Sarno A.F."/>
            <person name="Shmutz J."/>
            <person name="Schroeder D."/>
            <person name="de Vargas C."/>
            <person name="Verret F."/>
            <person name="von Dassow P."/>
            <person name="Valentin K."/>
            <person name="Van de Peer Y."/>
            <person name="Wheeler G."/>
            <person name="Dacks J.B."/>
            <person name="Delwiche C.F."/>
            <person name="Dyhrman S.T."/>
            <person name="Glockner G."/>
            <person name="John U."/>
            <person name="Richards T."/>
            <person name="Worden A.Z."/>
            <person name="Zhang X."/>
            <person name="Grigoriev I.V."/>
            <person name="Allen A.E."/>
            <person name="Bidle K."/>
            <person name="Borodovsky M."/>
            <person name="Bowler C."/>
            <person name="Brownlee C."/>
            <person name="Cock J.M."/>
            <person name="Elias M."/>
            <person name="Gladyshev V.N."/>
            <person name="Groth M."/>
            <person name="Guda C."/>
            <person name="Hadaegh A."/>
            <person name="Iglesias-Rodriguez M.D."/>
            <person name="Jenkins J."/>
            <person name="Jones B.M."/>
            <person name="Lawson T."/>
            <person name="Leese F."/>
            <person name="Lindquist E."/>
            <person name="Lobanov A."/>
            <person name="Lomsadze A."/>
            <person name="Malik S.B."/>
            <person name="Marsh M.E."/>
            <person name="Mackinder L."/>
            <person name="Mock T."/>
            <person name="Mueller-Roeber B."/>
            <person name="Pagarete A."/>
            <person name="Parker M."/>
            <person name="Probert I."/>
            <person name="Quesneville H."/>
            <person name="Raines C."/>
            <person name="Rensing S.A."/>
            <person name="Riano-Pachon D.M."/>
            <person name="Richier S."/>
            <person name="Rokitta S."/>
            <person name="Shiraiwa Y."/>
            <person name="Soanes D.M."/>
            <person name="van der Giezen M."/>
            <person name="Wahlund T.M."/>
            <person name="Williams B."/>
            <person name="Wilson W."/>
            <person name="Wolfe G."/>
            <person name="Wurch L.L."/>
        </authorList>
    </citation>
    <scope>NUCLEOTIDE SEQUENCE</scope>
</reference>
<evidence type="ECO:0000256" key="1">
    <source>
        <dbReference type="ARBA" id="ARBA00012776"/>
    </source>
</evidence>
<dbReference type="InterPro" id="IPR020631">
    <property type="entry name" value="THF_DH/CycHdrlase_NAD-bd_dom"/>
</dbReference>
<proteinExistence type="predicted"/>
<dbReference type="PRINTS" id="PR00085">
    <property type="entry name" value="THFDHDRGNASE"/>
</dbReference>
<dbReference type="KEGG" id="ehx:EMIHUDRAFT_56011"/>
<dbReference type="Gene3D" id="3.40.50.720">
    <property type="entry name" value="NAD(P)-binding Rossmann-like Domain"/>
    <property type="match status" value="1"/>
</dbReference>
<organism evidence="3 4">
    <name type="scientific">Emiliania huxleyi (strain CCMP1516)</name>
    <dbReference type="NCBI Taxonomy" id="280463"/>
    <lineage>
        <taxon>Eukaryota</taxon>
        <taxon>Haptista</taxon>
        <taxon>Haptophyta</taxon>
        <taxon>Prymnesiophyceae</taxon>
        <taxon>Isochrysidales</taxon>
        <taxon>Noelaerhabdaceae</taxon>
        <taxon>Emiliania</taxon>
    </lineage>
</organism>
<dbReference type="GeneID" id="17283502"/>
<dbReference type="InterPro" id="IPR036291">
    <property type="entry name" value="NAD(P)-bd_dom_sf"/>
</dbReference>